<comment type="caution">
    <text evidence="1">The sequence shown here is derived from an EMBL/GenBank/DDBJ whole genome shotgun (WGS) entry which is preliminary data.</text>
</comment>
<keyword evidence="2" id="KW-1185">Reference proteome</keyword>
<evidence type="ECO:0000313" key="2">
    <source>
        <dbReference type="Proteomes" id="UP000499080"/>
    </source>
</evidence>
<organism evidence="1 2">
    <name type="scientific">Araneus ventricosus</name>
    <name type="common">Orbweaver spider</name>
    <name type="synonym">Epeira ventricosa</name>
    <dbReference type="NCBI Taxonomy" id="182803"/>
    <lineage>
        <taxon>Eukaryota</taxon>
        <taxon>Metazoa</taxon>
        <taxon>Ecdysozoa</taxon>
        <taxon>Arthropoda</taxon>
        <taxon>Chelicerata</taxon>
        <taxon>Arachnida</taxon>
        <taxon>Araneae</taxon>
        <taxon>Araneomorphae</taxon>
        <taxon>Entelegynae</taxon>
        <taxon>Araneoidea</taxon>
        <taxon>Araneidae</taxon>
        <taxon>Araneus</taxon>
    </lineage>
</organism>
<reference evidence="1 2" key="1">
    <citation type="journal article" date="2019" name="Sci. Rep.">
        <title>Orb-weaving spider Araneus ventricosus genome elucidates the spidroin gene catalogue.</title>
        <authorList>
            <person name="Kono N."/>
            <person name="Nakamura H."/>
            <person name="Ohtoshi R."/>
            <person name="Moran D.A.P."/>
            <person name="Shinohara A."/>
            <person name="Yoshida Y."/>
            <person name="Fujiwara M."/>
            <person name="Mori M."/>
            <person name="Tomita M."/>
            <person name="Arakawa K."/>
        </authorList>
    </citation>
    <scope>NUCLEOTIDE SEQUENCE [LARGE SCALE GENOMIC DNA]</scope>
</reference>
<dbReference type="AlphaFoldDB" id="A0A4Y2D5B6"/>
<name>A0A4Y2D5B6_ARAVE</name>
<protein>
    <submittedName>
        <fullName evidence="1">Uncharacterized protein</fullName>
    </submittedName>
</protein>
<feature type="non-terminal residue" evidence="1">
    <location>
        <position position="70"/>
    </location>
</feature>
<evidence type="ECO:0000313" key="1">
    <source>
        <dbReference type="EMBL" id="GBM11158.1"/>
    </source>
</evidence>
<dbReference type="EMBL" id="BGPR01088411">
    <property type="protein sequence ID" value="GBM11158.1"/>
    <property type="molecule type" value="Genomic_DNA"/>
</dbReference>
<proteinExistence type="predicted"/>
<sequence>MDPSRVDVHGNELTDNLPRRLRVIHPPLRDYFPEQFSRKEVKTRPGGRCFSLTTGTRKKAGTFPILQATG</sequence>
<gene>
    <name evidence="1" type="ORF">AVEN_273900_1</name>
</gene>
<dbReference type="Proteomes" id="UP000499080">
    <property type="component" value="Unassembled WGS sequence"/>
</dbReference>
<accession>A0A4Y2D5B6</accession>